<feature type="active site" evidence="9 10">
    <location>
        <position position="732"/>
    </location>
</feature>
<dbReference type="InterPro" id="IPR050390">
    <property type="entry name" value="C5-Methyltransferase"/>
</dbReference>
<organism evidence="14 15">
    <name type="scientific">Zingiber officinale</name>
    <name type="common">Ginger</name>
    <name type="synonym">Amomum zingiber</name>
    <dbReference type="NCBI Taxonomy" id="94328"/>
    <lineage>
        <taxon>Eukaryota</taxon>
        <taxon>Viridiplantae</taxon>
        <taxon>Streptophyta</taxon>
        <taxon>Embryophyta</taxon>
        <taxon>Tracheophyta</taxon>
        <taxon>Spermatophyta</taxon>
        <taxon>Magnoliopsida</taxon>
        <taxon>Liliopsida</taxon>
        <taxon>Zingiberales</taxon>
        <taxon>Zingiberaceae</taxon>
        <taxon>Zingiber</taxon>
    </lineage>
</organism>
<protein>
    <recommendedName>
        <fullName evidence="2">DNA (cytosine-5-)-methyltransferase</fullName>
        <ecNumber evidence="2">2.1.1.37</ecNumber>
    </recommendedName>
</protein>
<dbReference type="PROSITE" id="PS00598">
    <property type="entry name" value="CHROMO_1"/>
    <property type="match status" value="1"/>
</dbReference>
<keyword evidence="6" id="KW-0238">DNA-binding</keyword>
<dbReference type="Pfam" id="PF00145">
    <property type="entry name" value="DNA_methylase"/>
    <property type="match status" value="1"/>
</dbReference>
<evidence type="ECO:0000313" key="14">
    <source>
        <dbReference type="EMBL" id="KAG6466157.1"/>
    </source>
</evidence>
<dbReference type="GO" id="GO:0003682">
    <property type="term" value="F:chromatin binding"/>
    <property type="evidence" value="ECO:0007669"/>
    <property type="project" value="InterPro"/>
</dbReference>
<dbReference type="Pfam" id="PF00385">
    <property type="entry name" value="Chromo"/>
    <property type="match status" value="1"/>
</dbReference>
<feature type="region of interest" description="Disordered" evidence="11">
    <location>
        <begin position="190"/>
        <end position="303"/>
    </location>
</feature>
<evidence type="ECO:0000256" key="6">
    <source>
        <dbReference type="ARBA" id="ARBA00023125"/>
    </source>
</evidence>
<dbReference type="InterPro" id="IPR001525">
    <property type="entry name" value="C5_MeTfrase"/>
</dbReference>
<evidence type="ECO:0000256" key="7">
    <source>
        <dbReference type="ARBA" id="ARBA00023242"/>
    </source>
</evidence>
<feature type="domain" description="BAH" evidence="13">
    <location>
        <begin position="369"/>
        <end position="485"/>
    </location>
</feature>
<feature type="compositionally biased region" description="Basic residues" evidence="11">
    <location>
        <begin position="64"/>
        <end position="73"/>
    </location>
</feature>
<accession>A0A8J5BS94</accession>
<evidence type="ECO:0000259" key="12">
    <source>
        <dbReference type="PROSITE" id="PS50013"/>
    </source>
</evidence>
<dbReference type="InterPro" id="IPR001025">
    <property type="entry name" value="BAH_dom"/>
</dbReference>
<dbReference type="SMART" id="SM00298">
    <property type="entry name" value="CHROMO"/>
    <property type="match status" value="1"/>
</dbReference>
<feature type="region of interest" description="Disordered" evidence="11">
    <location>
        <begin position="1"/>
        <end position="100"/>
    </location>
</feature>
<name>A0A8J5BS94_ZINOF</name>
<keyword evidence="3 10" id="KW-0489">Methyltransferase</keyword>
<dbReference type="PROSITE" id="PS50013">
    <property type="entry name" value="CHROMO_2"/>
    <property type="match status" value="1"/>
</dbReference>
<evidence type="ECO:0000256" key="2">
    <source>
        <dbReference type="ARBA" id="ARBA00011975"/>
    </source>
</evidence>
<evidence type="ECO:0000313" key="15">
    <source>
        <dbReference type="Proteomes" id="UP000734854"/>
    </source>
</evidence>
<dbReference type="GO" id="GO:0005634">
    <property type="term" value="C:nucleus"/>
    <property type="evidence" value="ECO:0007669"/>
    <property type="project" value="UniProtKB-SubCell"/>
</dbReference>
<dbReference type="EMBL" id="JACMSC010000194">
    <property type="protein sequence ID" value="KAG6466157.1"/>
    <property type="molecule type" value="Genomic_DNA"/>
</dbReference>
<dbReference type="PROSITE" id="PS00095">
    <property type="entry name" value="C5_MTASE_2"/>
    <property type="match status" value="1"/>
</dbReference>
<keyword evidence="7" id="KW-0539">Nucleus</keyword>
<feature type="region of interest" description="Disordered" evidence="11">
    <location>
        <begin position="630"/>
        <end position="649"/>
    </location>
</feature>
<feature type="domain" description="Chromo" evidence="12">
    <location>
        <begin position="654"/>
        <end position="707"/>
    </location>
</feature>
<dbReference type="PROSITE" id="PS51038">
    <property type="entry name" value="BAH"/>
    <property type="match status" value="1"/>
</dbReference>
<comment type="caution">
    <text evidence="14">The sequence shown here is derived from an EMBL/GenBank/DDBJ whole genome shotgun (WGS) entry which is preliminary data.</text>
</comment>
<reference evidence="14 15" key="1">
    <citation type="submission" date="2020-08" db="EMBL/GenBank/DDBJ databases">
        <title>Plant Genome Project.</title>
        <authorList>
            <person name="Zhang R.-G."/>
        </authorList>
    </citation>
    <scope>NUCLEOTIDE SEQUENCE [LARGE SCALE GENOMIC DNA]</scope>
    <source>
        <tissue evidence="14">Rhizome</tissue>
    </source>
</reference>
<dbReference type="PROSITE" id="PS00094">
    <property type="entry name" value="C5_MTASE_1"/>
    <property type="match status" value="1"/>
</dbReference>
<comment type="subcellular location">
    <subcellularLocation>
        <location evidence="1">Nucleus</location>
    </subcellularLocation>
</comment>
<dbReference type="Pfam" id="PF01426">
    <property type="entry name" value="BAH"/>
    <property type="match status" value="1"/>
</dbReference>
<feature type="compositionally biased region" description="Polar residues" evidence="11">
    <location>
        <begin position="88"/>
        <end position="100"/>
    </location>
</feature>
<dbReference type="GO" id="GO:0006346">
    <property type="term" value="P:DNA methylation-dependent constitutive heterochromatin formation"/>
    <property type="evidence" value="ECO:0007669"/>
    <property type="project" value="InterPro"/>
</dbReference>
<evidence type="ECO:0000256" key="11">
    <source>
        <dbReference type="SAM" id="MobiDB-lite"/>
    </source>
</evidence>
<dbReference type="Proteomes" id="UP000734854">
    <property type="component" value="Unassembled WGS sequence"/>
</dbReference>
<dbReference type="InterPro" id="IPR000953">
    <property type="entry name" value="Chromo/chromo_shadow_dom"/>
</dbReference>
<dbReference type="GO" id="GO:0003886">
    <property type="term" value="F:DNA (cytosine-5-)-methyltransferase activity"/>
    <property type="evidence" value="ECO:0007669"/>
    <property type="project" value="UniProtKB-EC"/>
</dbReference>
<dbReference type="Gene3D" id="3.40.50.150">
    <property type="entry name" value="Vaccinia Virus protein VP39"/>
    <property type="match status" value="1"/>
</dbReference>
<dbReference type="InterPro" id="IPR023780">
    <property type="entry name" value="Chromo_domain"/>
</dbReference>
<dbReference type="PANTHER" id="PTHR10629:SF34">
    <property type="entry name" value="DNA (CYTOSINE-5)-METHYLTRANSFERASE CMT2"/>
    <property type="match status" value="1"/>
</dbReference>
<dbReference type="InterPro" id="IPR031303">
    <property type="entry name" value="C5_meth_CS"/>
</dbReference>
<dbReference type="EC" id="2.1.1.37" evidence="2"/>
<dbReference type="PROSITE" id="PS51679">
    <property type="entry name" value="SAM_MT_C5"/>
    <property type="match status" value="1"/>
</dbReference>
<keyword evidence="15" id="KW-1185">Reference proteome</keyword>
<evidence type="ECO:0000256" key="3">
    <source>
        <dbReference type="ARBA" id="ARBA00022603"/>
    </source>
</evidence>
<dbReference type="SMART" id="SM00439">
    <property type="entry name" value="BAH"/>
    <property type="match status" value="1"/>
</dbReference>
<dbReference type="GO" id="GO:0044027">
    <property type="term" value="P:negative regulation of gene expression via chromosomal CpG island methylation"/>
    <property type="evidence" value="ECO:0007669"/>
    <property type="project" value="TreeGrafter"/>
</dbReference>
<dbReference type="PRINTS" id="PR00105">
    <property type="entry name" value="C5METTRFRASE"/>
</dbReference>
<evidence type="ECO:0000256" key="9">
    <source>
        <dbReference type="PIRSR" id="PIRSR037404-1"/>
    </source>
</evidence>
<comment type="similarity">
    <text evidence="10">Belongs to the class I-like SAM-binding methyltransferase superfamily. C5-methyltransferase family.</text>
</comment>
<keyword evidence="4 10" id="KW-0808">Transferase</keyword>
<dbReference type="GO" id="GO:0003677">
    <property type="term" value="F:DNA binding"/>
    <property type="evidence" value="ECO:0007669"/>
    <property type="project" value="UniProtKB-KW"/>
</dbReference>
<dbReference type="PANTHER" id="PTHR10629">
    <property type="entry name" value="CYTOSINE-SPECIFIC METHYLTRANSFERASE"/>
    <property type="match status" value="1"/>
</dbReference>
<evidence type="ECO:0000256" key="8">
    <source>
        <dbReference type="ARBA" id="ARBA00047422"/>
    </source>
</evidence>
<evidence type="ECO:0000256" key="1">
    <source>
        <dbReference type="ARBA" id="ARBA00004123"/>
    </source>
</evidence>
<feature type="compositionally biased region" description="Polar residues" evidence="11">
    <location>
        <begin position="49"/>
        <end position="62"/>
    </location>
</feature>
<dbReference type="AlphaFoldDB" id="A0A8J5BS94"/>
<feature type="compositionally biased region" description="Basic residues" evidence="11">
    <location>
        <begin position="282"/>
        <end position="299"/>
    </location>
</feature>
<feature type="compositionally biased region" description="Low complexity" evidence="11">
    <location>
        <begin position="10"/>
        <end position="28"/>
    </location>
</feature>
<sequence length="1123" mass="125542">MVGSPSPAGSPRTVSCRRSTSSSPAAPTEGNSFSCDHGDLLPRILRSSKAPTDTSGSHSCVSRRNAKHSRPPKAPKLLKSPVLGSECLSPSGNGDSEMHSSNSVVQDMEIGIPPSFLPFSNKPDTGLDRAPANNQGYEANLLTSDAQEVENDDLLDSRLTSTAENSISKAEASMGELSISHNFDASSANQEAVELAGSSMKRHKLSEPSVESLDSLQRKPSKISGLASHGQGPDPVSNCDRENGFAVHRKRENGKGDLRHSPRLSSVDNSSSDTTVNNSVRTVKHRHKRSIQKGRLRSPKKFESSEDTDKCFFVGEPIPEEEARERWPYRFVYQDKNPKRQRSASSIEDDDEIPLDVKWHYMQASILGCLFDIGDCAYIKGPMDKPNYIGRILEFFETKNGDHYFRVQWFFRAEDTVLKDHAAGHDKKRLFYSDLQNDNLLDCIVSKVQITETHAEPLESKSVPSCYYYYNMKYSVDYSSFCNIWNSIYHCIAAVTFVLSLVLLAVENARASLGYIGYASGNMSSTMKESFAGNINSESLEKEDLAVLDLYSGCGGMSTGLCLGAAMAGVKLVTRWALDYSEPACISFKLNHPETQVRNETADDFFNLLKEWEKLCKRYKVNVSTVSDSCSKTSKVKDPPRKSGSQSNISKGEYEVSKIVDICYGDPADEGKPGLKFKVRWKGYGPSEDTWEPLQNLRNCEELLNEFVLEGFKSNILPLPGSVDVVCGGPPCQGISGYNRYRNFNAPLDDERNRQIVVFMDIVQFLKPKYVLMENVVDILNFADATLGRYALSRLVSMSYQARLGIMAAGCYGVPQFRLRAFLWGSHPKEAITPMRQKLPPFPLPTHEVIVKNGCPQEFERNLVGYDEGQPRVLEKPLLLEDAIADLPLVTHKEEWDEMPYGKSAQTEFQKFIRTPKHEILASAQKRPKVSHSTLYDHRTTPLGDDDYLRICQIPRRKGANFRDLSGVTVGPDNTVQFDPKIERILLPSGRPLVPDYAMNFCHGKSSRPFARLWWDEIVPTVITIPNFRCQAMLHPEQERALTIRECARLQGFPDYYRFHGTVEERYRHVGNAVAVPVGRALGYALAMTWLRKSGDGPLMTLPPKFAFSHTLQDLSTSTNNLH</sequence>
<dbReference type="CDD" id="cd18635">
    <property type="entry name" value="CD_CMT3_like"/>
    <property type="match status" value="1"/>
</dbReference>
<evidence type="ECO:0000259" key="13">
    <source>
        <dbReference type="PROSITE" id="PS51038"/>
    </source>
</evidence>
<gene>
    <name evidence="14" type="ORF">ZIOFF_076045</name>
</gene>
<feature type="compositionally biased region" description="Low complexity" evidence="11">
    <location>
        <begin position="265"/>
        <end position="280"/>
    </location>
</feature>
<keyword evidence="5 10" id="KW-0949">S-adenosyl-L-methionine</keyword>
<dbReference type="InterPro" id="IPR043151">
    <property type="entry name" value="BAH_sf"/>
</dbReference>
<dbReference type="InterPro" id="IPR016197">
    <property type="entry name" value="Chromo-like_dom_sf"/>
</dbReference>
<proteinExistence type="inferred from homology"/>
<evidence type="ECO:0000256" key="5">
    <source>
        <dbReference type="ARBA" id="ARBA00022691"/>
    </source>
</evidence>
<dbReference type="InterPro" id="IPR018117">
    <property type="entry name" value="C5_DNA_meth_AS"/>
</dbReference>
<dbReference type="SUPFAM" id="SSF54160">
    <property type="entry name" value="Chromo domain-like"/>
    <property type="match status" value="1"/>
</dbReference>
<dbReference type="SUPFAM" id="SSF53335">
    <property type="entry name" value="S-adenosyl-L-methionine-dependent methyltransferases"/>
    <property type="match status" value="1"/>
</dbReference>
<dbReference type="InterPro" id="IPR029063">
    <property type="entry name" value="SAM-dependent_MTases_sf"/>
</dbReference>
<evidence type="ECO:0000256" key="10">
    <source>
        <dbReference type="PROSITE-ProRule" id="PRU01016"/>
    </source>
</evidence>
<dbReference type="Gene3D" id="2.30.30.490">
    <property type="match status" value="1"/>
</dbReference>
<evidence type="ECO:0000256" key="4">
    <source>
        <dbReference type="ARBA" id="ARBA00022679"/>
    </source>
</evidence>
<dbReference type="FunFam" id="3.90.120.10:FF:000003">
    <property type="entry name" value="DNA (cytosine-5)-methyltransferase 1"/>
    <property type="match status" value="1"/>
</dbReference>
<dbReference type="GO" id="GO:0032259">
    <property type="term" value="P:methylation"/>
    <property type="evidence" value="ECO:0007669"/>
    <property type="project" value="UniProtKB-KW"/>
</dbReference>
<comment type="catalytic activity">
    <reaction evidence="8">
        <text>a 2'-deoxycytidine in DNA + S-adenosyl-L-methionine = a 5-methyl-2'-deoxycytidine in DNA + S-adenosyl-L-homocysteine + H(+)</text>
        <dbReference type="Rhea" id="RHEA:13681"/>
        <dbReference type="Rhea" id="RHEA-COMP:11369"/>
        <dbReference type="Rhea" id="RHEA-COMP:11370"/>
        <dbReference type="ChEBI" id="CHEBI:15378"/>
        <dbReference type="ChEBI" id="CHEBI:57856"/>
        <dbReference type="ChEBI" id="CHEBI:59789"/>
        <dbReference type="ChEBI" id="CHEBI:85452"/>
        <dbReference type="ChEBI" id="CHEBI:85454"/>
        <dbReference type="EC" id="2.1.1.37"/>
    </reaction>
</comment>
<dbReference type="InterPro" id="IPR023779">
    <property type="entry name" value="Chromodomain_CS"/>
</dbReference>
<dbReference type="Gene3D" id="3.90.120.10">
    <property type="entry name" value="DNA Methylase, subunit A, domain 2"/>
    <property type="match status" value="1"/>
</dbReference>